<reference evidence="1" key="1">
    <citation type="journal article" date="2023" name="Science">
        <title>Genome structures resolve the early diversification of teleost fishes.</title>
        <authorList>
            <person name="Parey E."/>
            <person name="Louis A."/>
            <person name="Montfort J."/>
            <person name="Bouchez O."/>
            <person name="Roques C."/>
            <person name="Iampietro C."/>
            <person name="Lluch J."/>
            <person name="Castinel A."/>
            <person name="Donnadieu C."/>
            <person name="Desvignes T."/>
            <person name="Floi Bucao C."/>
            <person name="Jouanno E."/>
            <person name="Wen M."/>
            <person name="Mejri S."/>
            <person name="Dirks R."/>
            <person name="Jansen H."/>
            <person name="Henkel C."/>
            <person name="Chen W.J."/>
            <person name="Zahm M."/>
            <person name="Cabau C."/>
            <person name="Klopp C."/>
            <person name="Thompson A.W."/>
            <person name="Robinson-Rechavi M."/>
            <person name="Braasch I."/>
            <person name="Lecointre G."/>
            <person name="Bobe J."/>
            <person name="Postlethwait J.H."/>
            <person name="Berthelot C."/>
            <person name="Roest Crollius H."/>
            <person name="Guiguen Y."/>
        </authorList>
    </citation>
    <scope>NUCLEOTIDE SEQUENCE</scope>
    <source>
        <strain evidence="1">NC1722</strain>
    </source>
</reference>
<evidence type="ECO:0000313" key="2">
    <source>
        <dbReference type="Proteomes" id="UP001221898"/>
    </source>
</evidence>
<dbReference type="Proteomes" id="UP001221898">
    <property type="component" value="Unassembled WGS sequence"/>
</dbReference>
<protein>
    <submittedName>
        <fullName evidence="1">Uncharacterized protein</fullName>
    </submittedName>
</protein>
<sequence>MDKQLVLMSGAPPQTDILYRYSKQDKRFASHIEQSRDSRQVKFCPRIIFVRDTQGGKDEREGRQRGLEGLFPVRLLHSTRSLCPHSAPGVWIT</sequence>
<evidence type="ECO:0000313" key="1">
    <source>
        <dbReference type="EMBL" id="KAJ8418960.1"/>
    </source>
</evidence>
<gene>
    <name evidence="1" type="ORF">AAFF_G00004590</name>
</gene>
<accession>A0AAD7TDM7</accession>
<keyword evidence="2" id="KW-1185">Reference proteome</keyword>
<comment type="caution">
    <text evidence="1">The sequence shown here is derived from an EMBL/GenBank/DDBJ whole genome shotgun (WGS) entry which is preliminary data.</text>
</comment>
<name>A0AAD7TDM7_9TELE</name>
<dbReference type="AlphaFoldDB" id="A0AAD7TDM7"/>
<proteinExistence type="predicted"/>
<organism evidence="1 2">
    <name type="scientific">Aldrovandia affinis</name>
    <dbReference type="NCBI Taxonomy" id="143900"/>
    <lineage>
        <taxon>Eukaryota</taxon>
        <taxon>Metazoa</taxon>
        <taxon>Chordata</taxon>
        <taxon>Craniata</taxon>
        <taxon>Vertebrata</taxon>
        <taxon>Euteleostomi</taxon>
        <taxon>Actinopterygii</taxon>
        <taxon>Neopterygii</taxon>
        <taxon>Teleostei</taxon>
        <taxon>Notacanthiformes</taxon>
        <taxon>Halosauridae</taxon>
        <taxon>Aldrovandia</taxon>
    </lineage>
</organism>
<dbReference type="EMBL" id="JAINUG010000001">
    <property type="protein sequence ID" value="KAJ8418960.1"/>
    <property type="molecule type" value="Genomic_DNA"/>
</dbReference>